<evidence type="ECO:0000256" key="1">
    <source>
        <dbReference type="SAM" id="SignalP"/>
    </source>
</evidence>
<feature type="chain" id="PRO_5046794272" description="Lipoprotein" evidence="1">
    <location>
        <begin position="20"/>
        <end position="157"/>
    </location>
</feature>
<accession>A0ABW5LCI5</accession>
<reference evidence="3" key="1">
    <citation type="journal article" date="2019" name="Int. J. Syst. Evol. Microbiol.">
        <title>The Global Catalogue of Microorganisms (GCM) 10K type strain sequencing project: providing services to taxonomists for standard genome sequencing and annotation.</title>
        <authorList>
            <consortium name="The Broad Institute Genomics Platform"/>
            <consortium name="The Broad Institute Genome Sequencing Center for Infectious Disease"/>
            <person name="Wu L."/>
            <person name="Ma J."/>
        </authorList>
    </citation>
    <scope>NUCLEOTIDE SEQUENCE [LARGE SCALE GENOMIC DNA]</scope>
    <source>
        <strain evidence="3">KCTC 52274</strain>
    </source>
</reference>
<organism evidence="2 3">
    <name type="scientific">Aquimarina rubra</name>
    <dbReference type="NCBI Taxonomy" id="1920033"/>
    <lineage>
        <taxon>Bacteria</taxon>
        <taxon>Pseudomonadati</taxon>
        <taxon>Bacteroidota</taxon>
        <taxon>Flavobacteriia</taxon>
        <taxon>Flavobacteriales</taxon>
        <taxon>Flavobacteriaceae</taxon>
        <taxon>Aquimarina</taxon>
    </lineage>
</organism>
<dbReference type="RefSeq" id="WP_378290746.1">
    <property type="nucleotide sequence ID" value="NZ_JBHULE010000008.1"/>
</dbReference>
<dbReference type="EMBL" id="JBHULE010000008">
    <property type="protein sequence ID" value="MFD2562285.1"/>
    <property type="molecule type" value="Genomic_DNA"/>
</dbReference>
<proteinExistence type="predicted"/>
<evidence type="ECO:0000313" key="2">
    <source>
        <dbReference type="EMBL" id="MFD2562285.1"/>
    </source>
</evidence>
<name>A0ABW5LCI5_9FLAO</name>
<dbReference type="Proteomes" id="UP001597319">
    <property type="component" value="Unassembled WGS sequence"/>
</dbReference>
<sequence length="157" mass="17385">MRHLPIYLFCVLIQVTACANNDNSVTETDATTKAEVGNVSVTGDENNYTFSVEIKSPDQGCNQYADWWEVISEEGTLLYRRILAHSHVNEQPFTRSGGPVNIAKDQIVYIRAHMNNKGYGNVVFKGSVSTGFSQETLEITFASELETTEPLPNGCAF</sequence>
<feature type="signal peptide" evidence="1">
    <location>
        <begin position="1"/>
        <end position="19"/>
    </location>
</feature>
<keyword evidence="1" id="KW-0732">Signal</keyword>
<protein>
    <recommendedName>
        <fullName evidence="4">Lipoprotein</fullName>
    </recommendedName>
</protein>
<comment type="caution">
    <text evidence="2">The sequence shown here is derived from an EMBL/GenBank/DDBJ whole genome shotgun (WGS) entry which is preliminary data.</text>
</comment>
<evidence type="ECO:0008006" key="4">
    <source>
        <dbReference type="Google" id="ProtNLM"/>
    </source>
</evidence>
<keyword evidence="3" id="KW-1185">Reference proteome</keyword>
<gene>
    <name evidence="2" type="ORF">ACFSR1_06350</name>
</gene>
<evidence type="ECO:0000313" key="3">
    <source>
        <dbReference type="Proteomes" id="UP001597319"/>
    </source>
</evidence>